<dbReference type="Pfam" id="PF10962">
    <property type="entry name" value="DUF2764"/>
    <property type="match status" value="1"/>
</dbReference>
<proteinExistence type="predicted"/>
<dbReference type="RefSeq" id="WP_131840378.1">
    <property type="nucleotide sequence ID" value="NZ_SLWB01000018.1"/>
</dbReference>
<accession>A0A4R2E5F4</accession>
<comment type="caution">
    <text evidence="1">The sequence shown here is derived from an EMBL/GenBank/DDBJ whole genome shotgun (WGS) entry which is preliminary data.</text>
</comment>
<dbReference type="OrthoDB" id="9813754at2"/>
<dbReference type="EMBL" id="SLWB01000018">
    <property type="protein sequence ID" value="TCN62717.1"/>
    <property type="molecule type" value="Genomic_DNA"/>
</dbReference>
<reference evidence="1 2" key="1">
    <citation type="submission" date="2019-03" db="EMBL/GenBank/DDBJ databases">
        <title>Genomic Encyclopedia of Archaeal and Bacterial Type Strains, Phase II (KMG-II): from individual species to whole genera.</title>
        <authorList>
            <person name="Goeker M."/>
        </authorList>
    </citation>
    <scope>NUCLEOTIDE SEQUENCE [LARGE SCALE GENOMIC DNA]</scope>
    <source>
        <strain evidence="1 2">RL-C</strain>
    </source>
</reference>
<gene>
    <name evidence="1" type="ORF">CLV25_11843</name>
</gene>
<dbReference type="InterPro" id="IPR024492">
    <property type="entry name" value="DUF2764"/>
</dbReference>
<evidence type="ECO:0000313" key="2">
    <source>
        <dbReference type="Proteomes" id="UP000294830"/>
    </source>
</evidence>
<dbReference type="Proteomes" id="UP000294830">
    <property type="component" value="Unassembled WGS sequence"/>
</dbReference>
<dbReference type="SUPFAM" id="SSF103486">
    <property type="entry name" value="V-type ATP synthase subunit C"/>
    <property type="match status" value="1"/>
</dbReference>
<name>A0A4R2E5F4_9BACT</name>
<organism evidence="1 2">
    <name type="scientific">Acetobacteroides hydrogenigenes</name>
    <dbReference type="NCBI Taxonomy" id="979970"/>
    <lineage>
        <taxon>Bacteria</taxon>
        <taxon>Pseudomonadati</taxon>
        <taxon>Bacteroidota</taxon>
        <taxon>Bacteroidia</taxon>
        <taxon>Bacteroidales</taxon>
        <taxon>Rikenellaceae</taxon>
        <taxon>Acetobacteroides</taxon>
    </lineage>
</organism>
<keyword evidence="2" id="KW-1185">Reference proteome</keyword>
<sequence length="284" mass="33460">MIQNQYYYLVAGLPELFFEADNRKLDFVSIRDWLKQNLEGNDLELIDTLSLHYDNDNVLSFINNRNTFSERGLVPRDVYDDVKSNLKQFPSYIADFFTELYTERDEEVLANEDEEELQKSVEVGLYNRFYDYVASYNNEFLQKWFCFDRQLRNILAATNARKLGKEVAPILVGNDSINVALSHSQALDFGMRGELPLMDKLMPILEISNLFEREKKIDMLRWDFIDEANIFNYFNIDKVMGYLLKAEIIDRWVKFDPVLGDALLKKYFNELKGTFDLNAAFEEQ</sequence>
<evidence type="ECO:0000313" key="1">
    <source>
        <dbReference type="EMBL" id="TCN62717.1"/>
    </source>
</evidence>
<dbReference type="InterPro" id="IPR036079">
    <property type="entry name" value="ATPase_csu/dsu_sf"/>
</dbReference>
<dbReference type="AlphaFoldDB" id="A0A4R2E5F4"/>
<protein>
    <submittedName>
        <fullName evidence="1">Uncharacterized protein DUF2764</fullName>
    </submittedName>
</protein>